<proteinExistence type="predicted"/>
<sequence length="173" mass="19075">MSANAADVEIFDGSRLFIMSAYDQQTAMPTSKQDPLSLPATAYELITNTLSDVYQKAKFAPSAQESYFPDSKLYEMVALPMVAIPYLDDGYQVELFGQFYDKQRNDLLNIGADDPLYHYYAGEQTGVLNKDFAIGFGTSYLINKDVTVQTMFSSGAIPNHGDSNVAVGIDISF</sequence>
<name>A0ABY2AKF6_9GAMM</name>
<dbReference type="RefSeq" id="WP_131416412.1">
    <property type="nucleotide sequence ID" value="NZ_SJXE01000007.1"/>
</dbReference>
<protein>
    <submittedName>
        <fullName evidence="1">Uncharacterized protein</fullName>
    </submittedName>
</protein>
<comment type="caution">
    <text evidence="1">The sequence shown here is derived from an EMBL/GenBank/DDBJ whole genome shotgun (WGS) entry which is preliminary data.</text>
</comment>
<organism evidence="1 2">
    <name type="scientific">Corallincola luteus</name>
    <dbReference type="NCBI Taxonomy" id="1775177"/>
    <lineage>
        <taxon>Bacteria</taxon>
        <taxon>Pseudomonadati</taxon>
        <taxon>Pseudomonadota</taxon>
        <taxon>Gammaproteobacteria</taxon>
        <taxon>Alteromonadales</taxon>
        <taxon>Psychromonadaceae</taxon>
        <taxon>Corallincola</taxon>
    </lineage>
</organism>
<accession>A0ABY2AKF6</accession>
<dbReference type="EMBL" id="SJXE01000007">
    <property type="protein sequence ID" value="TCI02517.1"/>
    <property type="molecule type" value="Genomic_DNA"/>
</dbReference>
<gene>
    <name evidence="1" type="ORF">EZV61_14280</name>
</gene>
<keyword evidence="2" id="KW-1185">Reference proteome</keyword>
<evidence type="ECO:0000313" key="1">
    <source>
        <dbReference type="EMBL" id="TCI02517.1"/>
    </source>
</evidence>
<reference evidence="1 2" key="1">
    <citation type="submission" date="2019-02" db="EMBL/GenBank/DDBJ databases">
        <title>Corallincola luteus sp. nov., a marine bacterium isolated from surface sediment of Bohai Sea in China.</title>
        <authorList>
            <person name="Ren Q."/>
        </authorList>
    </citation>
    <scope>NUCLEOTIDE SEQUENCE [LARGE SCALE GENOMIC DNA]</scope>
    <source>
        <strain evidence="1 2">DASS28</strain>
    </source>
</reference>
<dbReference type="Proteomes" id="UP000292554">
    <property type="component" value="Unassembled WGS sequence"/>
</dbReference>
<evidence type="ECO:0000313" key="2">
    <source>
        <dbReference type="Proteomes" id="UP000292554"/>
    </source>
</evidence>